<reference evidence="8" key="1">
    <citation type="submission" date="2016-10" db="EMBL/GenBank/DDBJ databases">
        <authorList>
            <person name="Varghese N."/>
            <person name="Submissions S."/>
        </authorList>
    </citation>
    <scope>NUCLEOTIDE SEQUENCE [LARGE SCALE GENOMIC DNA]</scope>
    <source>
        <strain evidence="8">CGMCC 1.10783</strain>
    </source>
</reference>
<dbReference type="SUPFAM" id="SSF46458">
    <property type="entry name" value="Globin-like"/>
    <property type="match status" value="1"/>
</dbReference>
<evidence type="ECO:0000256" key="4">
    <source>
        <dbReference type="ARBA" id="ARBA00023004"/>
    </source>
</evidence>
<feature type="compositionally biased region" description="Low complexity" evidence="6">
    <location>
        <begin position="11"/>
        <end position="21"/>
    </location>
</feature>
<evidence type="ECO:0000256" key="1">
    <source>
        <dbReference type="ARBA" id="ARBA00022448"/>
    </source>
</evidence>
<dbReference type="EMBL" id="FNEI01000021">
    <property type="protein sequence ID" value="SDJ94553.1"/>
    <property type="molecule type" value="Genomic_DNA"/>
</dbReference>
<evidence type="ECO:0000313" key="8">
    <source>
        <dbReference type="Proteomes" id="UP000182130"/>
    </source>
</evidence>
<dbReference type="AlphaFoldDB" id="A0A1G8XVL2"/>
<accession>A0A1G8XVL2</accession>
<evidence type="ECO:0000256" key="6">
    <source>
        <dbReference type="SAM" id="MobiDB-lite"/>
    </source>
</evidence>
<keyword evidence="2" id="KW-0349">Heme</keyword>
<dbReference type="CDD" id="cd14771">
    <property type="entry name" value="TrHb2_Mt-trHbO-like_O"/>
    <property type="match status" value="1"/>
</dbReference>
<feature type="compositionally biased region" description="Polar residues" evidence="6">
    <location>
        <begin position="1"/>
        <end position="10"/>
    </location>
</feature>
<dbReference type="InterPro" id="IPR001486">
    <property type="entry name" value="Hemoglobin_trunc"/>
</dbReference>
<evidence type="ECO:0000256" key="3">
    <source>
        <dbReference type="ARBA" id="ARBA00022723"/>
    </source>
</evidence>
<dbReference type="GO" id="GO:0005344">
    <property type="term" value="F:oxygen carrier activity"/>
    <property type="evidence" value="ECO:0007669"/>
    <property type="project" value="InterPro"/>
</dbReference>
<gene>
    <name evidence="7" type="ORF">SAMN05216555_1215</name>
</gene>
<evidence type="ECO:0000256" key="5">
    <source>
        <dbReference type="ARBA" id="ARBA00034496"/>
    </source>
</evidence>
<dbReference type="GO" id="GO:0019825">
    <property type="term" value="F:oxygen binding"/>
    <property type="evidence" value="ECO:0007669"/>
    <property type="project" value="InterPro"/>
</dbReference>
<evidence type="ECO:0000313" key="7">
    <source>
        <dbReference type="EMBL" id="SDJ94553.1"/>
    </source>
</evidence>
<dbReference type="InterPro" id="IPR044203">
    <property type="entry name" value="GlbO/GLB3-like"/>
</dbReference>
<organism evidence="7 8">
    <name type="scientific">Arthrobacter cupressi</name>
    <dbReference type="NCBI Taxonomy" id="1045773"/>
    <lineage>
        <taxon>Bacteria</taxon>
        <taxon>Bacillati</taxon>
        <taxon>Actinomycetota</taxon>
        <taxon>Actinomycetes</taxon>
        <taxon>Micrococcales</taxon>
        <taxon>Micrococcaceae</taxon>
        <taxon>Arthrobacter</taxon>
    </lineage>
</organism>
<dbReference type="SMR" id="A0A1G8XVL2"/>
<comment type="similarity">
    <text evidence="5">Belongs to the truncated hemoglobin family. Group II subfamily.</text>
</comment>
<protein>
    <submittedName>
        <fullName evidence="7">Hemoglobin</fullName>
    </submittedName>
</protein>
<dbReference type="InterPro" id="IPR009050">
    <property type="entry name" value="Globin-like_sf"/>
</dbReference>
<dbReference type="InterPro" id="IPR012292">
    <property type="entry name" value="Globin/Proto"/>
</dbReference>
<sequence length="166" mass="18736">MSDTANGQQSPATPANAAPAAGDRPQLMRNDPFSQPAYTDSFYDAVGGHETFVKLIDVFYDGVAGDPLLRPMYPEEDLGPAKRRFLMFLEQYWGGPTTYSQERGHPRLRMRHMPFRVTPEAKDRWLFHMRAAVDALQLPALYEGTLWDYMERAALTMVNSPSPAQP</sequence>
<dbReference type="Proteomes" id="UP000182130">
    <property type="component" value="Unassembled WGS sequence"/>
</dbReference>
<dbReference type="STRING" id="1045773.SAMN05216555_1215"/>
<dbReference type="Pfam" id="PF01152">
    <property type="entry name" value="Bac_globin"/>
    <property type="match status" value="1"/>
</dbReference>
<dbReference type="GO" id="GO:0020037">
    <property type="term" value="F:heme binding"/>
    <property type="evidence" value="ECO:0007669"/>
    <property type="project" value="InterPro"/>
</dbReference>
<dbReference type="PANTHER" id="PTHR47366">
    <property type="entry name" value="TWO-ON-TWO HEMOGLOBIN-3"/>
    <property type="match status" value="1"/>
</dbReference>
<keyword evidence="3" id="KW-0479">Metal-binding</keyword>
<keyword evidence="1" id="KW-0813">Transport</keyword>
<dbReference type="Gene3D" id="1.10.490.10">
    <property type="entry name" value="Globins"/>
    <property type="match status" value="1"/>
</dbReference>
<dbReference type="PANTHER" id="PTHR47366:SF1">
    <property type="entry name" value="TWO-ON-TWO HEMOGLOBIN-3"/>
    <property type="match status" value="1"/>
</dbReference>
<dbReference type="GO" id="GO:0046872">
    <property type="term" value="F:metal ion binding"/>
    <property type="evidence" value="ECO:0007669"/>
    <property type="project" value="UniProtKB-KW"/>
</dbReference>
<keyword evidence="4" id="KW-0408">Iron</keyword>
<evidence type="ECO:0000256" key="2">
    <source>
        <dbReference type="ARBA" id="ARBA00022617"/>
    </source>
</evidence>
<keyword evidence="8" id="KW-1185">Reference proteome</keyword>
<dbReference type="RefSeq" id="WP_074591363.1">
    <property type="nucleotide sequence ID" value="NZ_FNEI01000021.1"/>
</dbReference>
<name>A0A1G8XVL2_9MICC</name>
<proteinExistence type="inferred from homology"/>
<feature type="region of interest" description="Disordered" evidence="6">
    <location>
        <begin position="1"/>
        <end position="31"/>
    </location>
</feature>